<gene>
    <name evidence="2" type="ORF">Mic7113_2079</name>
</gene>
<dbReference type="OrthoDB" id="9785602at2"/>
<dbReference type="InterPro" id="IPR000182">
    <property type="entry name" value="GNAT_dom"/>
</dbReference>
<dbReference type="InterPro" id="IPR016181">
    <property type="entry name" value="Acyl_CoA_acyltransferase"/>
</dbReference>
<keyword evidence="2" id="KW-0808">Transferase</keyword>
<organism evidence="2 3">
    <name type="scientific">Allocoleopsis franciscana PCC 7113</name>
    <dbReference type="NCBI Taxonomy" id="1173027"/>
    <lineage>
        <taxon>Bacteria</taxon>
        <taxon>Bacillati</taxon>
        <taxon>Cyanobacteriota</taxon>
        <taxon>Cyanophyceae</taxon>
        <taxon>Coleofasciculales</taxon>
        <taxon>Coleofasciculaceae</taxon>
        <taxon>Allocoleopsis</taxon>
        <taxon>Allocoleopsis franciscana</taxon>
    </lineage>
</organism>
<dbReference type="PATRIC" id="fig|1173027.3.peg.2275"/>
<evidence type="ECO:0000313" key="3">
    <source>
        <dbReference type="Proteomes" id="UP000010471"/>
    </source>
</evidence>
<dbReference type="PANTHER" id="PTHR43792">
    <property type="entry name" value="GNAT FAMILY, PUTATIVE (AFU_ORTHOLOGUE AFUA_3G00765)-RELATED-RELATED"/>
    <property type="match status" value="1"/>
</dbReference>
<dbReference type="HOGENOM" id="CLU_013985_3_1_3"/>
<dbReference type="STRING" id="1173027.Mic7113_2079"/>
<dbReference type="InterPro" id="IPR051531">
    <property type="entry name" value="N-acetyltransferase"/>
</dbReference>
<keyword evidence="3" id="KW-1185">Reference proteome</keyword>
<keyword evidence="2" id="KW-0687">Ribonucleoprotein</keyword>
<dbReference type="Proteomes" id="UP000010471">
    <property type="component" value="Chromosome"/>
</dbReference>
<dbReference type="AlphaFoldDB" id="K9WDL0"/>
<feature type="domain" description="N-acetyltransferase" evidence="1">
    <location>
        <begin position="23"/>
        <end position="167"/>
    </location>
</feature>
<dbReference type="GO" id="GO:0016747">
    <property type="term" value="F:acyltransferase activity, transferring groups other than amino-acyl groups"/>
    <property type="evidence" value="ECO:0007669"/>
    <property type="project" value="InterPro"/>
</dbReference>
<keyword evidence="2" id="KW-0689">Ribosomal protein</keyword>
<dbReference type="PROSITE" id="PS51186">
    <property type="entry name" value="GNAT"/>
    <property type="match status" value="1"/>
</dbReference>
<protein>
    <submittedName>
        <fullName evidence="2">Acetyltransferase, ribosomal protein N-acetylase</fullName>
    </submittedName>
</protein>
<dbReference type="Pfam" id="PF13302">
    <property type="entry name" value="Acetyltransf_3"/>
    <property type="match status" value="1"/>
</dbReference>
<dbReference type="RefSeq" id="WP_015182048.1">
    <property type="nucleotide sequence ID" value="NC_019738.1"/>
</dbReference>
<accession>K9WDL0</accession>
<name>K9WDL0_9CYAN</name>
<proteinExistence type="predicted"/>
<dbReference type="SUPFAM" id="SSF55729">
    <property type="entry name" value="Acyl-CoA N-acyltransferases (Nat)"/>
    <property type="match status" value="1"/>
</dbReference>
<dbReference type="PANTHER" id="PTHR43792:SF1">
    <property type="entry name" value="N-ACETYLTRANSFERASE DOMAIN-CONTAINING PROTEIN"/>
    <property type="match status" value="1"/>
</dbReference>
<dbReference type="KEGG" id="mic:Mic7113_2079"/>
<sequence>MSCVLETIRLQLRSCQIEDVQIVHMLWINDCIRYFLFDNRVISLDEAQSFVEDSLANFEQHGYGIWLVFERGNDSLVGFAGFLPSQQGTPSLIYGIHPDRWGCGYATEAASAVLNYALENLALSKVRADVDEPNVASVRVLEKLRMRRIGDAIVNGHPLIYFERSRSEESINS</sequence>
<reference evidence="2 3" key="1">
    <citation type="submission" date="2012-06" db="EMBL/GenBank/DDBJ databases">
        <title>Finished chromosome of genome of Microcoleus sp. PCC 7113.</title>
        <authorList>
            <consortium name="US DOE Joint Genome Institute"/>
            <person name="Gugger M."/>
            <person name="Coursin T."/>
            <person name="Rippka R."/>
            <person name="Tandeau De Marsac N."/>
            <person name="Huntemann M."/>
            <person name="Wei C.-L."/>
            <person name="Han J."/>
            <person name="Detter J.C."/>
            <person name="Han C."/>
            <person name="Tapia R."/>
            <person name="Chen A."/>
            <person name="Kyrpides N."/>
            <person name="Mavromatis K."/>
            <person name="Markowitz V."/>
            <person name="Szeto E."/>
            <person name="Ivanova N."/>
            <person name="Pagani I."/>
            <person name="Pati A."/>
            <person name="Goodwin L."/>
            <person name="Nordberg H.P."/>
            <person name="Cantor M.N."/>
            <person name="Hua S.X."/>
            <person name="Woyke T."/>
            <person name="Kerfeld C.A."/>
        </authorList>
    </citation>
    <scope>NUCLEOTIDE SEQUENCE [LARGE SCALE GENOMIC DNA]</scope>
    <source>
        <strain evidence="2 3">PCC 7113</strain>
    </source>
</reference>
<dbReference type="eggNOG" id="COG1670">
    <property type="taxonomic scope" value="Bacteria"/>
</dbReference>
<dbReference type="GO" id="GO:0005840">
    <property type="term" value="C:ribosome"/>
    <property type="evidence" value="ECO:0007669"/>
    <property type="project" value="UniProtKB-KW"/>
</dbReference>
<dbReference type="EMBL" id="CP003630">
    <property type="protein sequence ID" value="AFZ17896.1"/>
    <property type="molecule type" value="Genomic_DNA"/>
</dbReference>
<dbReference type="Gene3D" id="3.40.630.30">
    <property type="match status" value="1"/>
</dbReference>
<evidence type="ECO:0000259" key="1">
    <source>
        <dbReference type="PROSITE" id="PS51186"/>
    </source>
</evidence>
<evidence type="ECO:0000313" key="2">
    <source>
        <dbReference type="EMBL" id="AFZ17896.1"/>
    </source>
</evidence>